<dbReference type="Proteomes" id="UP000316562">
    <property type="component" value="Unassembled WGS sequence"/>
</dbReference>
<dbReference type="GO" id="GO:0004177">
    <property type="term" value="F:aminopeptidase activity"/>
    <property type="evidence" value="ECO:0007669"/>
    <property type="project" value="UniProtKB-KW"/>
</dbReference>
<dbReference type="CDD" id="cd01092">
    <property type="entry name" value="APP-like"/>
    <property type="match status" value="1"/>
</dbReference>
<dbReference type="InterPro" id="IPR036005">
    <property type="entry name" value="Creatinase/aminopeptidase-like"/>
</dbReference>
<feature type="domain" description="Creatinase N-terminal" evidence="5">
    <location>
        <begin position="17"/>
        <end position="140"/>
    </location>
</feature>
<dbReference type="InterPro" id="IPR000587">
    <property type="entry name" value="Creatinase_N"/>
</dbReference>
<dbReference type="InterPro" id="IPR029149">
    <property type="entry name" value="Creatin/AminoP/Spt16_N"/>
</dbReference>
<comment type="caution">
    <text evidence="6">The sequence shown here is derived from an EMBL/GenBank/DDBJ whole genome shotgun (WGS) entry which is preliminary data.</text>
</comment>
<dbReference type="SUPFAM" id="SSF53092">
    <property type="entry name" value="Creatinase/prolidase N-terminal domain"/>
    <property type="match status" value="1"/>
</dbReference>
<dbReference type="InterPro" id="IPR001131">
    <property type="entry name" value="Peptidase_M24B_aminopep-P_CS"/>
</dbReference>
<proteinExistence type="inferred from homology"/>
<evidence type="ECO:0000313" key="7">
    <source>
        <dbReference type="Proteomes" id="UP000316562"/>
    </source>
</evidence>
<dbReference type="PANTHER" id="PTHR46112">
    <property type="entry name" value="AMINOPEPTIDASE"/>
    <property type="match status" value="1"/>
</dbReference>
<dbReference type="SUPFAM" id="SSF55920">
    <property type="entry name" value="Creatinase/aminopeptidase"/>
    <property type="match status" value="1"/>
</dbReference>
<dbReference type="Gene3D" id="3.40.350.10">
    <property type="entry name" value="Creatinase/prolidase N-terminal domain"/>
    <property type="match status" value="1"/>
</dbReference>
<organism evidence="6 7">
    <name type="scientific">Acididesulfobacter guangdongensis</name>
    <dbReference type="NCBI Taxonomy" id="2597225"/>
    <lineage>
        <taxon>Bacteria</taxon>
        <taxon>Deltaproteobacteria</taxon>
        <taxon>Candidatus Acidulodesulfobacterales</taxon>
        <taxon>Candidatus Acididesulfobacter</taxon>
    </lineage>
</organism>
<dbReference type="GO" id="GO:0046872">
    <property type="term" value="F:metal ion binding"/>
    <property type="evidence" value="ECO:0007669"/>
    <property type="project" value="UniProtKB-KW"/>
</dbReference>
<evidence type="ECO:0000259" key="5">
    <source>
        <dbReference type="Pfam" id="PF01321"/>
    </source>
</evidence>
<sequence>MRVKTVHEEKTKGICNLINSRKAEGILIKHSSNVFYIAGYSGEECYLFVSKNGIVNLYVDGRYYERAAIETENKNINVKCFKELYKDVALNLQTEFKLKSGDIILFESAYFTYEEYFGFNSELKWLSFIPARDILLKLRCLKTAEEIKNIKQAIYIAEKSMAAAIKNIAEDFSSENKISELDIANQYRINLLNMGSSENVAFETIVLKAERSAMPHGIPMSNNIINDGKNNILLCDFGAKYSHYNSDETVTLFYGTPDIKFTDIYDIVYSAQQLAISAIKPGLRFCDLDKIARDYIDKKGYGKYFTHSLGHGVGLDIHEYPFISFRNEDIIEEGMVFTVEPGVYIEGFGGVRIEDMCLVTKNGAEILTTITKDGIKNII</sequence>
<evidence type="ECO:0000313" key="6">
    <source>
        <dbReference type="EMBL" id="RZD15682.1"/>
    </source>
</evidence>
<dbReference type="Pfam" id="PF00557">
    <property type="entry name" value="Peptidase_M24"/>
    <property type="match status" value="1"/>
</dbReference>
<dbReference type="InterPro" id="IPR000994">
    <property type="entry name" value="Pept_M24"/>
</dbReference>
<evidence type="ECO:0000256" key="3">
    <source>
        <dbReference type="RuleBase" id="RU000590"/>
    </source>
</evidence>
<protein>
    <submittedName>
        <fullName evidence="6">Aminopeptidase P family protein</fullName>
    </submittedName>
</protein>
<evidence type="ECO:0000256" key="2">
    <source>
        <dbReference type="ARBA" id="ARBA00022801"/>
    </source>
</evidence>
<gene>
    <name evidence="6" type="ORF">EVJ46_09135</name>
</gene>
<evidence type="ECO:0000256" key="1">
    <source>
        <dbReference type="ARBA" id="ARBA00022723"/>
    </source>
</evidence>
<comment type="similarity">
    <text evidence="3">Belongs to the peptidase M24B family.</text>
</comment>
<accession>A0A519BEI4</accession>
<keyword evidence="6" id="KW-0645">Protease</keyword>
<dbReference type="EMBL" id="SGBC01000004">
    <property type="protein sequence ID" value="RZD15682.1"/>
    <property type="molecule type" value="Genomic_DNA"/>
</dbReference>
<dbReference type="PROSITE" id="PS00491">
    <property type="entry name" value="PROLINE_PEPTIDASE"/>
    <property type="match status" value="1"/>
</dbReference>
<dbReference type="Gene3D" id="3.90.230.10">
    <property type="entry name" value="Creatinase/methionine aminopeptidase superfamily"/>
    <property type="match status" value="1"/>
</dbReference>
<reference evidence="6 7" key="1">
    <citation type="journal article" date="2019" name="ISME J.">
        <title>Insights into ecological role of a new deltaproteobacterial order Candidatus Acidulodesulfobacterales by metagenomics and metatranscriptomics.</title>
        <authorList>
            <person name="Tan S."/>
            <person name="Liu J."/>
            <person name="Fang Y."/>
            <person name="Hedlund B.P."/>
            <person name="Lian Z.H."/>
            <person name="Huang L.Y."/>
            <person name="Li J.T."/>
            <person name="Huang L.N."/>
            <person name="Li W.J."/>
            <person name="Jiang H.C."/>
            <person name="Dong H.L."/>
            <person name="Shu W.S."/>
        </authorList>
    </citation>
    <scope>NUCLEOTIDE SEQUENCE [LARGE SCALE GENOMIC DNA]</scope>
    <source>
        <strain evidence="6">AP2</strain>
    </source>
</reference>
<keyword evidence="1 3" id="KW-0479">Metal-binding</keyword>
<keyword evidence="6" id="KW-0031">Aminopeptidase</keyword>
<dbReference type="InterPro" id="IPR050659">
    <property type="entry name" value="Peptidase_M24B"/>
</dbReference>
<keyword evidence="2" id="KW-0378">Hydrolase</keyword>
<dbReference type="AlphaFoldDB" id="A0A519BEI4"/>
<dbReference type="PANTHER" id="PTHR46112:SF3">
    <property type="entry name" value="AMINOPEPTIDASE YPDF"/>
    <property type="match status" value="1"/>
</dbReference>
<feature type="domain" description="Peptidase M24" evidence="4">
    <location>
        <begin position="149"/>
        <end position="361"/>
    </location>
</feature>
<evidence type="ECO:0000259" key="4">
    <source>
        <dbReference type="Pfam" id="PF00557"/>
    </source>
</evidence>
<name>A0A519BEI4_ACIG2</name>
<dbReference type="Pfam" id="PF01321">
    <property type="entry name" value="Creatinase_N"/>
    <property type="match status" value="1"/>
</dbReference>